<dbReference type="InterPro" id="IPR029063">
    <property type="entry name" value="SAM-dependent_MTases_sf"/>
</dbReference>
<dbReference type="SUPFAM" id="SSF53335">
    <property type="entry name" value="S-adenosyl-L-methionine-dependent methyltransferases"/>
    <property type="match status" value="1"/>
</dbReference>
<evidence type="ECO:0000313" key="2">
    <source>
        <dbReference type="Proteomes" id="UP000585638"/>
    </source>
</evidence>
<evidence type="ECO:0000313" key="1">
    <source>
        <dbReference type="EMBL" id="MBB5889079.1"/>
    </source>
</evidence>
<dbReference type="Proteomes" id="UP000585638">
    <property type="component" value="Unassembled WGS sequence"/>
</dbReference>
<sequence>MKNWVEWHIAYDDPESGLTRRLAHVRRRVLEAVERVPSGEIRLISMCAGQGLDVAGALSGFARSADVVGRLVELDPANVTAARERLSGYRIEVVEGDASLTSAYFPADVVLACGVFGNVSDEDIHRTVSVLPSLCREGATVVWTRHHEPPDLTPTIRAWFAEAGFEELGFDTEPGYSYSVGTHRLVGKPLPYRDDVKMFDFVGKPFDGRRTPRS</sequence>
<gene>
    <name evidence="1" type="ORF">BJ998_000275</name>
</gene>
<dbReference type="EMBL" id="JACHIR010000001">
    <property type="protein sequence ID" value="MBB5889079.1"/>
    <property type="molecule type" value="Genomic_DNA"/>
</dbReference>
<evidence type="ECO:0008006" key="3">
    <source>
        <dbReference type="Google" id="ProtNLM"/>
    </source>
</evidence>
<accession>A0A7W9KAL6</accession>
<keyword evidence="2" id="KW-1185">Reference proteome</keyword>
<dbReference type="Gene3D" id="3.40.50.150">
    <property type="entry name" value="Vaccinia Virus protein VP39"/>
    <property type="match status" value="1"/>
</dbReference>
<protein>
    <recommendedName>
        <fullName evidence="3">Methyltransferase family protein</fullName>
    </recommendedName>
</protein>
<proteinExistence type="predicted"/>
<reference evidence="1 2" key="1">
    <citation type="submission" date="2020-08" db="EMBL/GenBank/DDBJ databases">
        <title>Sequencing the genomes of 1000 actinobacteria strains.</title>
        <authorList>
            <person name="Klenk H.-P."/>
        </authorList>
    </citation>
    <scope>NUCLEOTIDE SEQUENCE [LARGE SCALE GENOMIC DNA]</scope>
    <source>
        <strain evidence="1 2">DSM 43851</strain>
    </source>
</reference>
<comment type="caution">
    <text evidence="1">The sequence shown here is derived from an EMBL/GenBank/DDBJ whole genome shotgun (WGS) entry which is preliminary data.</text>
</comment>
<dbReference type="RefSeq" id="WP_184857735.1">
    <property type="nucleotide sequence ID" value="NZ_BAAAWY010000013.1"/>
</dbReference>
<dbReference type="AlphaFoldDB" id="A0A7W9KAL6"/>
<name>A0A7W9KAL6_9PSEU</name>
<organism evidence="1 2">
    <name type="scientific">Kutzneria kofuensis</name>
    <dbReference type="NCBI Taxonomy" id="103725"/>
    <lineage>
        <taxon>Bacteria</taxon>
        <taxon>Bacillati</taxon>
        <taxon>Actinomycetota</taxon>
        <taxon>Actinomycetes</taxon>
        <taxon>Pseudonocardiales</taxon>
        <taxon>Pseudonocardiaceae</taxon>
        <taxon>Kutzneria</taxon>
    </lineage>
</organism>